<dbReference type="Pfam" id="PF03235">
    <property type="entry name" value="GmrSD_N"/>
    <property type="match status" value="1"/>
</dbReference>
<proteinExistence type="predicted"/>
<dbReference type="Proteomes" id="UP000323221">
    <property type="component" value="Unassembled WGS sequence"/>
</dbReference>
<keyword evidence="3" id="KW-1185">Reference proteome</keyword>
<comment type="caution">
    <text evidence="2">The sequence shown here is derived from an EMBL/GenBank/DDBJ whole genome shotgun (WGS) entry which is preliminary data.</text>
</comment>
<evidence type="ECO:0000313" key="2">
    <source>
        <dbReference type="EMBL" id="KAA6435965.1"/>
    </source>
</evidence>
<dbReference type="PANTHER" id="PTHR37292">
    <property type="entry name" value="VNG6097C"/>
    <property type="match status" value="1"/>
</dbReference>
<evidence type="ECO:0000259" key="1">
    <source>
        <dbReference type="Pfam" id="PF03235"/>
    </source>
</evidence>
<name>A0A5M8QIW2_9MICO</name>
<protein>
    <submittedName>
        <fullName evidence="2">DUF262 domain-containing protein</fullName>
    </submittedName>
</protein>
<organism evidence="2 3">
    <name type="scientific">Agrococcus sediminis</name>
    <dbReference type="NCBI Taxonomy" id="2599924"/>
    <lineage>
        <taxon>Bacteria</taxon>
        <taxon>Bacillati</taxon>
        <taxon>Actinomycetota</taxon>
        <taxon>Actinomycetes</taxon>
        <taxon>Micrococcales</taxon>
        <taxon>Microbacteriaceae</taxon>
        <taxon>Agrococcus</taxon>
    </lineage>
</organism>
<feature type="domain" description="GmrSD restriction endonucleases N-terminal" evidence="1">
    <location>
        <begin position="19"/>
        <end position="213"/>
    </location>
</feature>
<dbReference type="InterPro" id="IPR004919">
    <property type="entry name" value="GmrSD_N"/>
</dbReference>
<dbReference type="AlphaFoldDB" id="A0A5M8QIW2"/>
<dbReference type="RefSeq" id="WP_146354349.1">
    <property type="nucleotide sequence ID" value="NZ_VOIR01000011.1"/>
</dbReference>
<dbReference type="OrthoDB" id="9787127at2"/>
<dbReference type="PANTHER" id="PTHR37292:SF2">
    <property type="entry name" value="DUF262 DOMAIN-CONTAINING PROTEIN"/>
    <property type="match status" value="1"/>
</dbReference>
<dbReference type="EMBL" id="VOIR01000011">
    <property type="protein sequence ID" value="KAA6435965.1"/>
    <property type="molecule type" value="Genomic_DNA"/>
</dbReference>
<reference evidence="2 3" key="1">
    <citation type="submission" date="2019-08" db="EMBL/GenBank/DDBJ databases">
        <title>Agrococcus lahaulensis sp. nov., isolated from a cold desert of the Indian Himalayas.</title>
        <authorList>
            <person name="Qu J.H."/>
        </authorList>
    </citation>
    <scope>NUCLEOTIDE SEQUENCE [LARGE SCALE GENOMIC DNA]</scope>
    <source>
        <strain evidence="2 3">NS18</strain>
    </source>
</reference>
<accession>A0A5M8QIW2</accession>
<evidence type="ECO:0000313" key="3">
    <source>
        <dbReference type="Proteomes" id="UP000323221"/>
    </source>
</evidence>
<sequence>MTHTVTQHSINTILSWVQGGQVAIPEIQRPFVWNSTKVRDLIDSLYRGYPVGFLITWNTHDVRLKDGSSPVARQILIDGQQRVTALTTALVGLPVVDKNYARRRMQIAFNPLEERFETFTPVMRNDPAWIKDVAEMMSPTAPLTLVPEYLAANPGVDQNLTIARIARLLEVKNRQVGVINLDAALDIETVSEIFVRINSSGARLTPADFAMSRIASYGERGSRLRKQIDYFSHLAEAPAAADLLESNDPEFAASPEFRRIAWLRSDSSDLYDPKYQDILRVAGLVGFHRGRMSAVVSALSGTDPATKKVRTGLADESFDRLDAALTAFSNEHDFKHFRMVLASAGYTSAGLLTSTNAVNFAYALYLILRRDRLPHPTIQSIVRRWFVMSMLTGRSSGSFETQWELDLRRIDEIGAEAHLDSIERSELSDGFWTEAMPLNMQTSSTRSPFFTAFLAAQIRDGSTGFLSDSVSVASMLGDTGQGDIHHLFPKAYLTSSGINDRTLLNQVANYVVTETPVNIRIGELSPSAYMERVVAQLETETPDIGAIRSREQLDHNFRANAVPLELAEFGADRYLEFLELRRRTMADRVRGFYESLR</sequence>
<gene>
    <name evidence="2" type="ORF">FQ330_00580</name>
</gene>